<gene>
    <name evidence="3" type="ORF">TeGR_g6186</name>
</gene>
<dbReference type="EMBL" id="BRYB01002759">
    <property type="protein sequence ID" value="GMI25018.1"/>
    <property type="molecule type" value="Genomic_DNA"/>
</dbReference>
<organism evidence="3 4">
    <name type="scientific">Tetraparma gracilis</name>
    <dbReference type="NCBI Taxonomy" id="2962635"/>
    <lineage>
        <taxon>Eukaryota</taxon>
        <taxon>Sar</taxon>
        <taxon>Stramenopiles</taxon>
        <taxon>Ochrophyta</taxon>
        <taxon>Bolidophyceae</taxon>
        <taxon>Parmales</taxon>
        <taxon>Triparmaceae</taxon>
        <taxon>Tetraparma</taxon>
    </lineage>
</organism>
<accession>A0ABQ6MFS0</accession>
<keyword evidence="4" id="KW-1185">Reference proteome</keyword>
<dbReference type="Proteomes" id="UP001165060">
    <property type="component" value="Unassembled WGS sequence"/>
</dbReference>
<evidence type="ECO:0000256" key="2">
    <source>
        <dbReference type="SAM" id="SignalP"/>
    </source>
</evidence>
<evidence type="ECO:0000256" key="1">
    <source>
        <dbReference type="SAM" id="MobiDB-lite"/>
    </source>
</evidence>
<comment type="caution">
    <text evidence="3">The sequence shown here is derived from an EMBL/GenBank/DDBJ whole genome shotgun (WGS) entry which is preliminary data.</text>
</comment>
<feature type="compositionally biased region" description="Basic residues" evidence="1">
    <location>
        <begin position="231"/>
        <end position="240"/>
    </location>
</feature>
<feature type="chain" id="PRO_5046024626" description="RNA ligase/cyclic nucleotide phosphodiesterase" evidence="2">
    <location>
        <begin position="18"/>
        <end position="248"/>
    </location>
</feature>
<sequence length="248" mass="27238">MLLRRLLPLLLLRPMSPLPLLHTSSLAVVPPPPAWPRLQQLRVDQRDAGLLRWPPHCNLLYPFPAPDKFPALAEALHARLSAEPAFEVTLASFGCFLRETSSVLYLAPSDPTPLLRLHAALLEEFPDRRAFYEKRPFTPHFTVTHFAGAGHRERCEAAARALGEGWEPLAFGVGELQMMERRGKGGAFEPGAVVGLGGEGWEVSGGGGFEGMLGGEDLDWVAGVRKELQQRQRRKARKKGDKGGGVQS</sequence>
<evidence type="ECO:0008006" key="5">
    <source>
        <dbReference type="Google" id="ProtNLM"/>
    </source>
</evidence>
<reference evidence="3 4" key="1">
    <citation type="journal article" date="2023" name="Commun. Biol.">
        <title>Genome analysis of Parmales, the sister group of diatoms, reveals the evolutionary specialization of diatoms from phago-mixotrophs to photoautotrophs.</title>
        <authorList>
            <person name="Ban H."/>
            <person name="Sato S."/>
            <person name="Yoshikawa S."/>
            <person name="Yamada K."/>
            <person name="Nakamura Y."/>
            <person name="Ichinomiya M."/>
            <person name="Sato N."/>
            <person name="Blanc-Mathieu R."/>
            <person name="Endo H."/>
            <person name="Kuwata A."/>
            <person name="Ogata H."/>
        </authorList>
    </citation>
    <scope>NUCLEOTIDE SEQUENCE [LARGE SCALE GENOMIC DNA]</scope>
</reference>
<feature type="region of interest" description="Disordered" evidence="1">
    <location>
        <begin position="229"/>
        <end position="248"/>
    </location>
</feature>
<dbReference type="PANTHER" id="PTHR37474:SF1">
    <property type="entry name" value="2'-5' RNA LIGASE FAMILY PROTEIN"/>
    <property type="match status" value="1"/>
</dbReference>
<dbReference type="Gene3D" id="3.90.1140.10">
    <property type="entry name" value="Cyclic phosphodiesterase"/>
    <property type="match status" value="1"/>
</dbReference>
<dbReference type="SUPFAM" id="SSF55144">
    <property type="entry name" value="LigT-like"/>
    <property type="match status" value="1"/>
</dbReference>
<feature type="signal peptide" evidence="2">
    <location>
        <begin position="1"/>
        <end position="17"/>
    </location>
</feature>
<proteinExistence type="predicted"/>
<protein>
    <recommendedName>
        <fullName evidence="5">RNA ligase/cyclic nucleotide phosphodiesterase</fullName>
    </recommendedName>
</protein>
<dbReference type="PANTHER" id="PTHR37474">
    <property type="entry name" value="RNA LIGASE/CYCLIC NUCLEOTIDE PHOSPHODIESTERASE"/>
    <property type="match status" value="1"/>
</dbReference>
<evidence type="ECO:0000313" key="3">
    <source>
        <dbReference type="EMBL" id="GMI25018.1"/>
    </source>
</evidence>
<name>A0ABQ6MFS0_9STRA</name>
<dbReference type="InterPro" id="IPR009097">
    <property type="entry name" value="Cyclic_Pdiesterase"/>
</dbReference>
<evidence type="ECO:0000313" key="4">
    <source>
        <dbReference type="Proteomes" id="UP001165060"/>
    </source>
</evidence>
<keyword evidence="2" id="KW-0732">Signal</keyword>
<dbReference type="Pfam" id="PF13563">
    <property type="entry name" value="2_5_RNA_ligase2"/>
    <property type="match status" value="1"/>
</dbReference>